<accession>A0A2R8C7N3</accession>
<name>A0A2R8C7N3_9RHOB</name>
<proteinExistence type="predicted"/>
<dbReference type="RefSeq" id="WP_108786862.1">
    <property type="nucleotide sequence ID" value="NZ_ONZG01000004.1"/>
</dbReference>
<dbReference type="InterPro" id="IPR028992">
    <property type="entry name" value="Hedgehog/Intein_dom"/>
</dbReference>
<keyword evidence="3" id="KW-1185">Reference proteome</keyword>
<organism evidence="2 3">
    <name type="scientific">Falsiruegeria mediterranea M17</name>
    <dbReference type="NCBI Taxonomy" id="1200281"/>
    <lineage>
        <taxon>Bacteria</taxon>
        <taxon>Pseudomonadati</taxon>
        <taxon>Pseudomonadota</taxon>
        <taxon>Alphaproteobacteria</taxon>
        <taxon>Rhodobacterales</taxon>
        <taxon>Roseobacteraceae</taxon>
        <taxon>Falsiruegeria</taxon>
    </lineage>
</organism>
<feature type="domain" description="Hedgehog/Intein (Hint)" evidence="1">
    <location>
        <begin position="156"/>
        <end position="292"/>
    </location>
</feature>
<dbReference type="SUPFAM" id="SSF51294">
    <property type="entry name" value="Hedgehog/intein (Hint) domain"/>
    <property type="match status" value="1"/>
</dbReference>
<protein>
    <recommendedName>
        <fullName evidence="1">Hedgehog/Intein (Hint) domain-containing protein</fullName>
    </recommendedName>
</protein>
<evidence type="ECO:0000259" key="1">
    <source>
        <dbReference type="Pfam" id="PF13403"/>
    </source>
</evidence>
<dbReference type="Gene3D" id="2.170.16.10">
    <property type="entry name" value="Hedgehog/Intein (Hint) domain"/>
    <property type="match status" value="1"/>
</dbReference>
<dbReference type="AlphaFoldDB" id="A0A2R8C7N3"/>
<reference evidence="3" key="1">
    <citation type="submission" date="2018-03" db="EMBL/GenBank/DDBJ databases">
        <authorList>
            <person name="Rodrigo-Torres L."/>
            <person name="Arahal R. D."/>
            <person name="Lucena T."/>
        </authorList>
    </citation>
    <scope>NUCLEOTIDE SEQUENCE [LARGE SCALE GENOMIC DNA]</scope>
    <source>
        <strain evidence="3">CECT 7615</strain>
    </source>
</reference>
<evidence type="ECO:0000313" key="3">
    <source>
        <dbReference type="Proteomes" id="UP000244898"/>
    </source>
</evidence>
<gene>
    <name evidence="2" type="ORF">TRM7615_01940</name>
</gene>
<dbReference type="Pfam" id="PF13403">
    <property type="entry name" value="Hint_2"/>
    <property type="match status" value="1"/>
</dbReference>
<dbReference type="Proteomes" id="UP000244898">
    <property type="component" value="Unassembled WGS sequence"/>
</dbReference>
<sequence>MANYSIFTLGESQMTISGGGQLDGVTQGDGSHLVGLTITLNSNAWQEVQIRDGGSDTDFRDNDGNQRLDGNQTIDGVNYSDGQRIEAEYGLTLTDGVNIYQVVGVNVNNSNPSFGTIEGLAFVGGPGGFPPVGVPLTVVSAQEGPNFESTEYATPICFVRGTLIDTPSGPRPIESMKAGDRVWTDTDQLSRVKWAGGRAAIAAGRFAPVEIPAGTLGAIRPLRVSQQHRVLITHPVAEILFGSVKVWIPATHLISAGLAHLAPGSGVEYFHLLLDAHRAVRANGVETESLHIPNSVSDTEEAVHFFPELAAVDPAPYRLSYPSLKRHEADILFREIAKIDPNPSLRHSA</sequence>
<dbReference type="EMBL" id="ONZG01000004">
    <property type="protein sequence ID" value="SPJ28441.1"/>
    <property type="molecule type" value="Genomic_DNA"/>
</dbReference>
<evidence type="ECO:0000313" key="2">
    <source>
        <dbReference type="EMBL" id="SPJ28441.1"/>
    </source>
</evidence>
<dbReference type="OrthoDB" id="6305173at2"/>
<dbReference type="InterPro" id="IPR036844">
    <property type="entry name" value="Hint_dom_sf"/>
</dbReference>